<dbReference type="InterPro" id="IPR045257">
    <property type="entry name" value="E2/Pdx1"/>
</dbReference>
<dbReference type="GO" id="GO:0045254">
    <property type="term" value="C:pyruvate dehydrogenase complex"/>
    <property type="evidence" value="ECO:0007669"/>
    <property type="project" value="InterPro"/>
</dbReference>
<accession>A0A4P6XJE8</accession>
<dbReference type="STRING" id="2163413.A0A4P6XJE8"/>
<feature type="compositionally biased region" description="Low complexity" evidence="9">
    <location>
        <begin position="132"/>
        <end position="155"/>
    </location>
</feature>
<dbReference type="GO" id="GO:0006086">
    <property type="term" value="P:pyruvate decarboxylation to acetyl-CoA"/>
    <property type="evidence" value="ECO:0007669"/>
    <property type="project" value="InterPro"/>
</dbReference>
<comment type="function">
    <text evidence="6">Required for anchoring dihydrolipoamide dehydrogenase (E3) to the dihydrolipoamide transacetylase (E2) core of the pyruvate dehydrogenase complexes of eukaryotes. This specific binding is essential for a functional PDH complex.</text>
</comment>
<evidence type="ECO:0000256" key="8">
    <source>
        <dbReference type="ARBA" id="ARBA00083110"/>
    </source>
</evidence>
<comment type="similarity">
    <text evidence="2">Belongs to the 2-oxoacid dehydrogenase family.</text>
</comment>
<comment type="subcellular location">
    <subcellularLocation>
        <location evidence="1">Mitochondrion matrix</location>
    </subcellularLocation>
</comment>
<dbReference type="InterPro" id="IPR000089">
    <property type="entry name" value="Biotin_lipoyl"/>
</dbReference>
<dbReference type="EMBL" id="CP034456">
    <property type="protein sequence ID" value="QBM85998.1"/>
    <property type="molecule type" value="Genomic_DNA"/>
</dbReference>
<feature type="domain" description="Lipoyl-binding" evidence="10">
    <location>
        <begin position="24"/>
        <end position="100"/>
    </location>
</feature>
<evidence type="ECO:0000256" key="3">
    <source>
        <dbReference type="ARBA" id="ARBA00022823"/>
    </source>
</evidence>
<dbReference type="InterPro" id="IPR011053">
    <property type="entry name" value="Single_hybrid_motif"/>
</dbReference>
<dbReference type="CDD" id="cd06849">
    <property type="entry name" value="lipoyl_domain"/>
    <property type="match status" value="1"/>
</dbReference>
<dbReference type="Gene3D" id="4.10.320.10">
    <property type="entry name" value="E3-binding domain"/>
    <property type="match status" value="1"/>
</dbReference>
<evidence type="ECO:0000313" key="13">
    <source>
        <dbReference type="Proteomes" id="UP000292447"/>
    </source>
</evidence>
<dbReference type="FunFam" id="2.40.50.100:FF:000010">
    <property type="entry name" value="Acetyltransferase component of pyruvate dehydrogenase complex"/>
    <property type="match status" value="1"/>
</dbReference>
<evidence type="ECO:0000256" key="5">
    <source>
        <dbReference type="ARBA" id="ARBA00023128"/>
    </source>
</evidence>
<evidence type="ECO:0000256" key="9">
    <source>
        <dbReference type="SAM" id="MobiDB-lite"/>
    </source>
</evidence>
<dbReference type="InterPro" id="IPR036625">
    <property type="entry name" value="E3-bd_dom_sf"/>
</dbReference>
<dbReference type="GO" id="GO:0005759">
    <property type="term" value="C:mitochondrial matrix"/>
    <property type="evidence" value="ECO:0007669"/>
    <property type="project" value="UniProtKB-SubCell"/>
</dbReference>
<organism evidence="12 13">
    <name type="scientific">Metschnikowia aff. pulcherrima</name>
    <dbReference type="NCBI Taxonomy" id="2163413"/>
    <lineage>
        <taxon>Eukaryota</taxon>
        <taxon>Fungi</taxon>
        <taxon>Dikarya</taxon>
        <taxon>Ascomycota</taxon>
        <taxon>Saccharomycotina</taxon>
        <taxon>Pichiomycetes</taxon>
        <taxon>Metschnikowiaceae</taxon>
        <taxon>Metschnikowia</taxon>
    </lineage>
</organism>
<dbReference type="SUPFAM" id="SSF47005">
    <property type="entry name" value="Peripheral subunit-binding domain of 2-oxo acid dehydrogenase complex"/>
    <property type="match status" value="1"/>
</dbReference>
<protein>
    <recommendedName>
        <fullName evidence="8">Dihydrolipoamide dehydrogenase-binding protein of pyruvate dehydrogenase complex</fullName>
    </recommendedName>
</protein>
<keyword evidence="5" id="KW-0496">Mitochondrion</keyword>
<evidence type="ECO:0000259" key="10">
    <source>
        <dbReference type="PROSITE" id="PS50968"/>
    </source>
</evidence>
<proteinExistence type="inferred from homology"/>
<dbReference type="AlphaFoldDB" id="A0A4P6XJE8"/>
<keyword evidence="3" id="KW-0450">Lipoyl</keyword>
<dbReference type="PANTHER" id="PTHR23151">
    <property type="entry name" value="DIHYDROLIPOAMIDE ACETYL/SUCCINYL-TRANSFERASE-RELATED"/>
    <property type="match status" value="1"/>
</dbReference>
<feature type="region of interest" description="Disordered" evidence="9">
    <location>
        <begin position="107"/>
        <end position="155"/>
    </location>
</feature>
<dbReference type="InterPro" id="IPR004167">
    <property type="entry name" value="PSBD"/>
</dbReference>
<dbReference type="PROSITE" id="PS00189">
    <property type="entry name" value="LIPOYL"/>
    <property type="match status" value="1"/>
</dbReference>
<dbReference type="GO" id="GO:0004742">
    <property type="term" value="F:dihydrolipoyllysine-residue acetyltransferase activity"/>
    <property type="evidence" value="ECO:0007669"/>
    <property type="project" value="TreeGrafter"/>
</dbReference>
<evidence type="ECO:0000313" key="12">
    <source>
        <dbReference type="EMBL" id="QBM85998.1"/>
    </source>
</evidence>
<gene>
    <name evidence="12" type="primary">MPUL0A06300</name>
    <name evidence="12" type="ORF">METSCH_A06300</name>
</gene>
<evidence type="ECO:0000256" key="2">
    <source>
        <dbReference type="ARBA" id="ARBA00007317"/>
    </source>
</evidence>
<dbReference type="Pfam" id="PF00364">
    <property type="entry name" value="Biotin_lipoyl"/>
    <property type="match status" value="1"/>
</dbReference>
<evidence type="ECO:0000259" key="11">
    <source>
        <dbReference type="PROSITE" id="PS51826"/>
    </source>
</evidence>
<dbReference type="SUPFAM" id="SSF51230">
    <property type="entry name" value="Single hybrid motif"/>
    <property type="match status" value="1"/>
</dbReference>
<name>A0A4P6XJE8_9ASCO</name>
<reference evidence="13" key="1">
    <citation type="submission" date="2019-03" db="EMBL/GenBank/DDBJ databases">
        <title>Snf2 controls pulcherriminic acid biosynthesis and connects pigmentation and antifungal activity of the yeast Metschnikowia pulcherrima.</title>
        <authorList>
            <person name="Gore-Lloyd D."/>
            <person name="Sumann I."/>
            <person name="Brachmann A.O."/>
            <person name="Schneeberger K."/>
            <person name="Ortiz-Merino R.A."/>
            <person name="Moreno-Beltran M."/>
            <person name="Schlaefli M."/>
            <person name="Kirner P."/>
            <person name="Santos Kron A."/>
            <person name="Wolfe K.H."/>
            <person name="Piel J."/>
            <person name="Ahrens C.H."/>
            <person name="Henk D."/>
            <person name="Freimoser F.M."/>
        </authorList>
    </citation>
    <scope>NUCLEOTIDE SEQUENCE [LARGE SCALE GENOMIC DNA]</scope>
    <source>
        <strain evidence="13">APC 1.2</strain>
    </source>
</reference>
<dbReference type="Gene3D" id="2.40.50.100">
    <property type="match status" value="1"/>
</dbReference>
<dbReference type="PANTHER" id="PTHR23151:SF82">
    <property type="entry name" value="PYRUVATE DEHYDROGENASE COMPLEX PROTEIN X COMPONENT, MITOCHONDRIAL"/>
    <property type="match status" value="1"/>
</dbReference>
<keyword evidence="13" id="KW-1185">Reference proteome</keyword>
<keyword evidence="4" id="KW-0809">Transit peptide</keyword>
<evidence type="ECO:0000256" key="4">
    <source>
        <dbReference type="ARBA" id="ARBA00022946"/>
    </source>
</evidence>
<sequence length="418" mass="45475">MLRGLCRTATVARKFSSRAALSNAQVFRMPAMSPTMTEGGIVSWKYKSGESFSLGDVLLEVETDKATIDVEAVDDGVMWEVLMQDGETNIPVGKPIALLAEPGDDLASLEKPSLDDASAQPAAKEPEQPLRAEASASAEPQASSESKPASASNASSELVGKANAALKITPAVEILLHRNGISNEDAFAKIPASGPKGRLLKGDVLAYLGQIEASAVTRVAEYIKNKEHLDLSNIKIAPPQAPAPAEKEAASAVEKPKPSNIVKMEFKWALQDITWEDDFKASAQRVIEASKREAYAERFPQYNSSPLANNYTSEDLFDSLLAAPVTKDRFKIKNVTYNFLGRSPEQAPVADAFDDLLGLPPKPVYDGNADYDFTAVDVGIEVEYDAKLPDAKEFVDQFKGFMNRNIYRSQMEAEQRQQ</sequence>
<dbReference type="FunFam" id="4.10.320.10:FF:000017">
    <property type="entry name" value="Pyruvate dehydrogenase complex protein X component, mitochondrial"/>
    <property type="match status" value="1"/>
</dbReference>
<evidence type="ECO:0000256" key="6">
    <source>
        <dbReference type="ARBA" id="ARBA00059875"/>
    </source>
</evidence>
<dbReference type="InterPro" id="IPR003016">
    <property type="entry name" value="2-oxoA_DH_lipoyl-BS"/>
</dbReference>
<feature type="domain" description="Peripheral subunit-binding (PSBD)" evidence="11">
    <location>
        <begin position="167"/>
        <end position="208"/>
    </location>
</feature>
<comment type="subunit">
    <text evidence="7">Eukaryotic pyruvate dehydrogenase (PDH) complexes are organized as a core consisting of the oligomeric dihydrolipoamide acetyl-transferase (E2), around which are arranged multiple copies of pyruvate dehydrogenase (E1), dihydrolipoamide dehydrogenase (E3) and protein X (E3BP) bound by non-covalent bonds.</text>
</comment>
<evidence type="ECO:0000256" key="1">
    <source>
        <dbReference type="ARBA" id="ARBA00004305"/>
    </source>
</evidence>
<dbReference type="PROSITE" id="PS51826">
    <property type="entry name" value="PSBD"/>
    <property type="match status" value="1"/>
</dbReference>
<dbReference type="Proteomes" id="UP000292447">
    <property type="component" value="Chromosome I"/>
</dbReference>
<evidence type="ECO:0000256" key="7">
    <source>
        <dbReference type="ARBA" id="ARBA00065810"/>
    </source>
</evidence>
<dbReference type="PROSITE" id="PS50968">
    <property type="entry name" value="BIOTINYL_LIPOYL"/>
    <property type="match status" value="1"/>
</dbReference>